<dbReference type="SUPFAM" id="SSF51430">
    <property type="entry name" value="NAD(P)-linked oxidoreductase"/>
    <property type="match status" value="1"/>
</dbReference>
<feature type="domain" description="NADP-dependent oxidoreductase" evidence="1">
    <location>
        <begin position="15"/>
        <end position="308"/>
    </location>
</feature>
<evidence type="ECO:0000259" key="1">
    <source>
        <dbReference type="Pfam" id="PF00248"/>
    </source>
</evidence>
<evidence type="ECO:0000313" key="2">
    <source>
        <dbReference type="EMBL" id="MBB6172010.1"/>
    </source>
</evidence>
<organism evidence="2 3">
    <name type="scientific">Nocardiopsis mwathae</name>
    <dbReference type="NCBI Taxonomy" id="1472723"/>
    <lineage>
        <taxon>Bacteria</taxon>
        <taxon>Bacillati</taxon>
        <taxon>Actinomycetota</taxon>
        <taxon>Actinomycetes</taxon>
        <taxon>Streptosporangiales</taxon>
        <taxon>Nocardiopsidaceae</taxon>
        <taxon>Nocardiopsis</taxon>
    </lineage>
</organism>
<evidence type="ECO:0000313" key="3">
    <source>
        <dbReference type="Proteomes" id="UP000546642"/>
    </source>
</evidence>
<protein>
    <submittedName>
        <fullName evidence="2">Aryl-alcohol dehydrogenase-like predicted oxidoreductase</fullName>
    </submittedName>
</protein>
<keyword evidence="3" id="KW-1185">Reference proteome</keyword>
<proteinExistence type="predicted"/>
<dbReference type="EMBL" id="JACHDS010000001">
    <property type="protein sequence ID" value="MBB6172010.1"/>
    <property type="molecule type" value="Genomic_DNA"/>
</dbReference>
<comment type="caution">
    <text evidence="2">The sequence shown here is derived from an EMBL/GenBank/DDBJ whole genome shotgun (WGS) entry which is preliminary data.</text>
</comment>
<dbReference type="InterPro" id="IPR036812">
    <property type="entry name" value="NAD(P)_OxRdtase_dom_sf"/>
</dbReference>
<dbReference type="Gene3D" id="3.20.20.100">
    <property type="entry name" value="NADP-dependent oxidoreductase domain"/>
    <property type="match status" value="1"/>
</dbReference>
<dbReference type="InterPro" id="IPR020471">
    <property type="entry name" value="AKR"/>
</dbReference>
<dbReference type="PANTHER" id="PTHR43638:SF3">
    <property type="entry name" value="ALDEHYDE REDUCTASE"/>
    <property type="match status" value="1"/>
</dbReference>
<dbReference type="GO" id="GO:0016491">
    <property type="term" value="F:oxidoreductase activity"/>
    <property type="evidence" value="ECO:0007669"/>
    <property type="project" value="InterPro"/>
</dbReference>
<gene>
    <name evidence="2" type="ORF">HNR23_002070</name>
</gene>
<dbReference type="RefSeq" id="WP_184075367.1">
    <property type="nucleotide sequence ID" value="NZ_JACHDS010000001.1"/>
</dbReference>
<dbReference type="PANTHER" id="PTHR43638">
    <property type="entry name" value="OXIDOREDUCTASE, ALDO/KETO REDUCTASE FAMILY PROTEIN"/>
    <property type="match status" value="1"/>
</dbReference>
<dbReference type="AlphaFoldDB" id="A0A7X0D5A7"/>
<dbReference type="Pfam" id="PF00248">
    <property type="entry name" value="Aldo_ket_red"/>
    <property type="match status" value="1"/>
</dbReference>
<accession>A0A7X0D5A7</accession>
<sequence>MRYIDAVGTTRRYSKIGLGTWQFGSREWGYGPEYDGAEAARIVRRALELGVTVFDTAELYGFGRSERILGAALRTALEQTGTSREDIVVASKILPVLPVSPVVQQRGVASCARLGLGPIDLYQVHRPHPLVHDASTMRGMRALREAGVIRDVGVSNHPVARWRRAEAELGSPVLTDQVHYSLLARTPERRVIPYAERAGRIVMAYSPLAQGLLTGKFDAHNRPARGIRAMNPLFLPENLDRVRPLLGLLRDIADAHGATPAQVALAWTIRHPAVMAIPGASGVEQLESNAAAAELDLTPSETDALSEASRGLGDLDRVRELPRLLRDRLSRRPRGR</sequence>
<reference evidence="2 3" key="1">
    <citation type="submission" date="2020-08" db="EMBL/GenBank/DDBJ databases">
        <title>Sequencing the genomes of 1000 actinobacteria strains.</title>
        <authorList>
            <person name="Klenk H.-P."/>
        </authorList>
    </citation>
    <scope>NUCLEOTIDE SEQUENCE [LARGE SCALE GENOMIC DNA]</scope>
    <source>
        <strain evidence="2 3">DSM 46659</strain>
    </source>
</reference>
<dbReference type="InterPro" id="IPR023210">
    <property type="entry name" value="NADP_OxRdtase_dom"/>
</dbReference>
<dbReference type="PRINTS" id="PR00069">
    <property type="entry name" value="ALDKETRDTASE"/>
</dbReference>
<dbReference type="Proteomes" id="UP000546642">
    <property type="component" value="Unassembled WGS sequence"/>
</dbReference>
<name>A0A7X0D5A7_9ACTN</name>